<name>A0A098MDL0_9BACL</name>
<dbReference type="EMBL" id="JQCR01000001">
    <property type="protein sequence ID" value="KGE20654.1"/>
    <property type="molecule type" value="Genomic_DNA"/>
</dbReference>
<dbReference type="RefSeq" id="WP_036647233.1">
    <property type="nucleotide sequence ID" value="NZ_JQCR01000001.1"/>
</dbReference>
<accession>A0A098MDL0</accession>
<evidence type="ECO:0000313" key="3">
    <source>
        <dbReference type="EMBL" id="KGE20654.1"/>
    </source>
</evidence>
<reference evidence="3 4" key="2">
    <citation type="submission" date="2014-10" db="EMBL/GenBank/DDBJ databases">
        <title>Comparative genomics of the Paenibacillus odorifer group.</title>
        <authorList>
            <person name="Tsai Y.-C."/>
            <person name="Martin N."/>
            <person name="Korlach J."/>
            <person name="Wiedmann M."/>
        </authorList>
    </citation>
    <scope>NUCLEOTIDE SEQUENCE [LARGE SCALE GENOMIC DNA]</scope>
    <source>
        <strain evidence="3 4">DSM 18334</strain>
    </source>
</reference>
<keyword evidence="4" id="KW-1185">Reference proteome</keyword>
<reference evidence="3 4" key="1">
    <citation type="submission" date="2014-08" db="EMBL/GenBank/DDBJ databases">
        <authorList>
            <person name="den Bakker H.C."/>
        </authorList>
    </citation>
    <scope>NUCLEOTIDE SEQUENCE [LARGE SCALE GENOMIC DNA]</scope>
    <source>
        <strain evidence="3 4">DSM 18334</strain>
    </source>
</reference>
<dbReference type="AlphaFoldDB" id="A0A098MDL0"/>
<dbReference type="Proteomes" id="UP000029734">
    <property type="component" value="Unassembled WGS sequence"/>
</dbReference>
<proteinExistence type="predicted"/>
<dbReference type="OrthoDB" id="1797434at2"/>
<organism evidence="3 4">
    <name type="scientific">Paenibacillus wynnii</name>
    <dbReference type="NCBI Taxonomy" id="268407"/>
    <lineage>
        <taxon>Bacteria</taxon>
        <taxon>Bacillati</taxon>
        <taxon>Bacillota</taxon>
        <taxon>Bacilli</taxon>
        <taxon>Bacillales</taxon>
        <taxon>Paenibacillaceae</taxon>
        <taxon>Paenibacillus</taxon>
    </lineage>
</organism>
<protein>
    <submittedName>
        <fullName evidence="3">Transcriptional regulator</fullName>
    </submittedName>
</protein>
<feature type="compositionally biased region" description="Polar residues" evidence="1">
    <location>
        <begin position="51"/>
        <end position="63"/>
    </location>
</feature>
<dbReference type="InterPro" id="IPR006524">
    <property type="entry name" value="ArpU-like"/>
</dbReference>
<evidence type="ECO:0000256" key="1">
    <source>
        <dbReference type="SAM" id="MobiDB-lite"/>
    </source>
</evidence>
<comment type="caution">
    <text evidence="3">The sequence shown here is derived from an EMBL/GenBank/DDBJ whole genome shotgun (WGS) entry which is preliminary data.</text>
</comment>
<evidence type="ECO:0000313" key="2">
    <source>
        <dbReference type="EMBL" id="KGE18444.1"/>
    </source>
</evidence>
<dbReference type="eggNOG" id="ENOG5032W2M">
    <property type="taxonomic scope" value="Bacteria"/>
</dbReference>
<dbReference type="EMBL" id="JQCR01000003">
    <property type="protein sequence ID" value="KGE18444.1"/>
    <property type="molecule type" value="Genomic_DNA"/>
</dbReference>
<dbReference type="NCBIfam" id="TIGR01637">
    <property type="entry name" value="phage_arpU"/>
    <property type="match status" value="1"/>
</dbReference>
<sequence length="155" mass="18134">MSFELPELDRKLTQAAVEAALEKYRLYKTITSDEREAQTTAAWSDSPKGDTGTTSDQTSNIAIHNVDSQEYRRRYCERIEKAVKRLPMKERILITERYLNIDCDFDYVVYNHVLDPPIGETTYYKRKWKAFYKIALTLNIQVVKEERGVESNRGN</sequence>
<gene>
    <name evidence="3" type="ORF">PWYN_00135</name>
    <name evidence="2" type="ORF">PWYN_28510</name>
</gene>
<evidence type="ECO:0000313" key="4">
    <source>
        <dbReference type="Proteomes" id="UP000029734"/>
    </source>
</evidence>
<feature type="region of interest" description="Disordered" evidence="1">
    <location>
        <begin position="38"/>
        <end position="63"/>
    </location>
</feature>
<dbReference type="STRING" id="268407.PWYN_00135"/>